<dbReference type="Pfam" id="PF00728">
    <property type="entry name" value="Glyco_hydro_20"/>
    <property type="match status" value="1"/>
</dbReference>
<sequence length="756" mass="85145" precursor="true">MLRRSIILTAVLAFVLTAGMIQADEVSIIPKPVEMTVGGGEFELTENTKILVEDATQQVGDYLAETFEPATGFDLTVKKPGWFESKKNIIELTISDEISVGDEGYHLDVTPEKITVQGSDPAGVFYGCQTILQLLPAQVYSRTEVKGTEWTVPEILVLDEPRFEWRGMHLDVCRHFMPLDFVKQYIDYIAMHKMNTFHWHLTEDQGWRIEIEQYPKLTEISAWRKGPNGGKYGGYYTQDQIREVVEYAKQRFVTVVPEIEMPGHSVAALAAYPELSCTGGPFEVRTEWGVSRDVYCAGNEKTFEFLQNVLDEVIELFPSEYVHIGGDECPKVRWQNCPKCQKRIAEENLEDEHELQSYFIKRMEKYLAGKGKRLIGWDEILEGGLAPNATVMSWRGMGGGIAAAKSGHDCVMAPVSPTYFDARNSDSEYEPAAIGYTPNTLGKVYAYDPVPQQLTDEQAEHILGSQAQVWTEYIETPEHVEYMVLPRMSALAEVVWSPKKSKDWPGYQQRLAKQYLRYGAMNANYWAPIPKGLQEKNAFMQNGQLRLEEPVEGAVIRYTTNGKVPKADAQVYTEPVEITEDCTVIARTFMPDGKASVPVVGEYKKVTPHESVSVKNPKRGVKFSYYEGNFDKLPDFEKLEPAKKGVQPGLTLPDDVRENSFAVKLQGFLKVRFFGEYTFYTTSDDGSKLYIGDQLVVDNGGLHGSQEKAGTVFLKPGYHPITVTYFEAGGAHSLDVKWQGPVIKKRNIPANVLFHK</sequence>
<dbReference type="PANTHER" id="PTHR22600">
    <property type="entry name" value="BETA-HEXOSAMINIDASE"/>
    <property type="match status" value="1"/>
</dbReference>
<dbReference type="Gene3D" id="3.20.20.80">
    <property type="entry name" value="Glycosidases"/>
    <property type="match status" value="1"/>
</dbReference>
<evidence type="ECO:0000256" key="4">
    <source>
        <dbReference type="ARBA" id="ARBA00022801"/>
    </source>
</evidence>
<dbReference type="SMART" id="SM00758">
    <property type="entry name" value="PA14"/>
    <property type="match status" value="1"/>
</dbReference>
<keyword evidence="10" id="KW-1185">Reference proteome</keyword>
<dbReference type="EMBL" id="CP019791">
    <property type="protein sequence ID" value="AQT67026.1"/>
    <property type="molecule type" value="Genomic_DNA"/>
</dbReference>
<name>A0A1U9NHN9_9BACT</name>
<dbReference type="GO" id="GO:0030203">
    <property type="term" value="P:glycosaminoglycan metabolic process"/>
    <property type="evidence" value="ECO:0007669"/>
    <property type="project" value="TreeGrafter"/>
</dbReference>
<dbReference type="Proteomes" id="UP000189674">
    <property type="component" value="Chromosome"/>
</dbReference>
<dbReference type="SUPFAM" id="SSF51445">
    <property type="entry name" value="(Trans)glycosidases"/>
    <property type="match status" value="1"/>
</dbReference>
<dbReference type="PANTHER" id="PTHR22600:SF57">
    <property type="entry name" value="BETA-N-ACETYLHEXOSAMINIDASE"/>
    <property type="match status" value="1"/>
</dbReference>
<comment type="catalytic activity">
    <reaction evidence="1">
        <text>Hydrolysis of terminal non-reducing N-acetyl-D-hexosamine residues in N-acetyl-beta-D-hexosaminides.</text>
        <dbReference type="EC" id="3.2.1.52"/>
    </reaction>
</comment>
<dbReference type="RefSeq" id="WP_205847953.1">
    <property type="nucleotide sequence ID" value="NZ_CP019791.1"/>
</dbReference>
<keyword evidence="5 9" id="KW-0326">Glycosidase</keyword>
<accession>A0A1U9NHN9</accession>
<dbReference type="SUPFAM" id="SSF56988">
    <property type="entry name" value="Anthrax protective antigen"/>
    <property type="match status" value="1"/>
</dbReference>
<evidence type="ECO:0000256" key="7">
    <source>
        <dbReference type="SAM" id="SignalP"/>
    </source>
</evidence>
<dbReference type="GO" id="GO:0004563">
    <property type="term" value="F:beta-N-acetylhexosaminidase activity"/>
    <property type="evidence" value="ECO:0007669"/>
    <property type="project" value="UniProtKB-EC"/>
</dbReference>
<dbReference type="GO" id="GO:0016020">
    <property type="term" value="C:membrane"/>
    <property type="evidence" value="ECO:0007669"/>
    <property type="project" value="TreeGrafter"/>
</dbReference>
<dbReference type="EC" id="3.2.1.52" evidence="3"/>
<dbReference type="PROSITE" id="PS51820">
    <property type="entry name" value="PA14"/>
    <property type="match status" value="1"/>
</dbReference>
<dbReference type="STRING" id="1936003.STSP2_00164"/>
<dbReference type="InterPro" id="IPR025705">
    <property type="entry name" value="Beta_hexosaminidase_sua/sub"/>
</dbReference>
<keyword evidence="7" id="KW-0732">Signal</keyword>
<dbReference type="InterPro" id="IPR015882">
    <property type="entry name" value="HEX_bac_N"/>
</dbReference>
<evidence type="ECO:0000256" key="3">
    <source>
        <dbReference type="ARBA" id="ARBA00012663"/>
    </source>
</evidence>
<dbReference type="InterPro" id="IPR059177">
    <property type="entry name" value="GH29D-like_dom"/>
</dbReference>
<dbReference type="Gene3D" id="3.30.379.10">
    <property type="entry name" value="Chitobiase/beta-hexosaminidase domain 2-like"/>
    <property type="match status" value="1"/>
</dbReference>
<evidence type="ECO:0000256" key="6">
    <source>
        <dbReference type="PIRSR" id="PIRSR625705-1"/>
    </source>
</evidence>
<evidence type="ECO:0000313" key="9">
    <source>
        <dbReference type="EMBL" id="AQT67026.1"/>
    </source>
</evidence>
<evidence type="ECO:0000256" key="2">
    <source>
        <dbReference type="ARBA" id="ARBA00006285"/>
    </source>
</evidence>
<dbReference type="InterPro" id="IPR015883">
    <property type="entry name" value="Glyco_hydro_20_cat"/>
</dbReference>
<dbReference type="Pfam" id="PF02838">
    <property type="entry name" value="Glyco_hydro_20b"/>
    <property type="match status" value="1"/>
</dbReference>
<evidence type="ECO:0000313" key="10">
    <source>
        <dbReference type="Proteomes" id="UP000189674"/>
    </source>
</evidence>
<feature type="signal peptide" evidence="7">
    <location>
        <begin position="1"/>
        <end position="23"/>
    </location>
</feature>
<organism evidence="9 10">
    <name type="scientific">Anaerohalosphaera lusitana</name>
    <dbReference type="NCBI Taxonomy" id="1936003"/>
    <lineage>
        <taxon>Bacteria</taxon>
        <taxon>Pseudomonadati</taxon>
        <taxon>Planctomycetota</taxon>
        <taxon>Phycisphaerae</taxon>
        <taxon>Sedimentisphaerales</taxon>
        <taxon>Anaerohalosphaeraceae</taxon>
        <taxon>Anaerohalosphaera</taxon>
    </lineage>
</organism>
<keyword evidence="4 9" id="KW-0378">Hydrolase</keyword>
<comment type="similarity">
    <text evidence="2">Belongs to the glycosyl hydrolase 20 family.</text>
</comment>
<evidence type="ECO:0000256" key="1">
    <source>
        <dbReference type="ARBA" id="ARBA00001231"/>
    </source>
</evidence>
<feature type="active site" description="Proton donor" evidence="6">
    <location>
        <position position="328"/>
    </location>
</feature>
<dbReference type="InterPro" id="IPR011658">
    <property type="entry name" value="PA14_dom"/>
</dbReference>
<gene>
    <name evidence="9" type="primary">exo I_1</name>
    <name evidence="9" type="ORF">STSP2_00164</name>
</gene>
<dbReference type="InterPro" id="IPR029018">
    <property type="entry name" value="Hex-like_dom2"/>
</dbReference>
<dbReference type="InterPro" id="IPR037524">
    <property type="entry name" value="PA14/GLEYA"/>
</dbReference>
<dbReference type="GO" id="GO:0005975">
    <property type="term" value="P:carbohydrate metabolic process"/>
    <property type="evidence" value="ECO:0007669"/>
    <property type="project" value="InterPro"/>
</dbReference>
<dbReference type="InterPro" id="IPR017853">
    <property type="entry name" value="GH"/>
</dbReference>
<reference evidence="10" key="1">
    <citation type="submission" date="2017-02" db="EMBL/GenBank/DDBJ databases">
        <title>Comparative genomics and description of representatives of a novel lineage of planctomycetes thriving in anoxic sediments.</title>
        <authorList>
            <person name="Spring S."/>
            <person name="Bunk B."/>
            <person name="Sproer C."/>
        </authorList>
    </citation>
    <scope>NUCLEOTIDE SEQUENCE [LARGE SCALE GENOMIC DNA]</scope>
    <source>
        <strain evidence="10">ST-NAGAB-D1</strain>
    </source>
</reference>
<feature type="chain" id="PRO_5013092514" description="beta-N-acetylhexosaminidase" evidence="7">
    <location>
        <begin position="24"/>
        <end position="756"/>
    </location>
</feature>
<feature type="domain" description="PA14" evidence="8">
    <location>
        <begin position="616"/>
        <end position="752"/>
    </location>
</feature>
<dbReference type="AlphaFoldDB" id="A0A1U9NHN9"/>
<proteinExistence type="inferred from homology"/>
<dbReference type="Pfam" id="PF07691">
    <property type="entry name" value="PA14"/>
    <property type="match status" value="1"/>
</dbReference>
<dbReference type="PRINTS" id="PR00738">
    <property type="entry name" value="GLHYDRLASE20"/>
</dbReference>
<dbReference type="KEGG" id="alus:STSP2_00164"/>
<dbReference type="CDD" id="cd06563">
    <property type="entry name" value="GH20_chitobiase-like"/>
    <property type="match status" value="1"/>
</dbReference>
<dbReference type="Gene3D" id="3.90.182.10">
    <property type="entry name" value="Toxin - Anthrax Protective Antigen,domain 1"/>
    <property type="match status" value="1"/>
</dbReference>
<dbReference type="Pfam" id="PF13290">
    <property type="entry name" value="CHB_HEX_C_1"/>
    <property type="match status" value="1"/>
</dbReference>
<protein>
    <recommendedName>
        <fullName evidence="3">beta-N-acetylhexosaminidase</fullName>
        <ecNumber evidence="3">3.2.1.52</ecNumber>
    </recommendedName>
</protein>
<dbReference type="SUPFAM" id="SSF55545">
    <property type="entry name" value="beta-N-acetylhexosaminidase-like domain"/>
    <property type="match status" value="1"/>
</dbReference>
<evidence type="ECO:0000259" key="8">
    <source>
        <dbReference type="PROSITE" id="PS51820"/>
    </source>
</evidence>
<evidence type="ECO:0000256" key="5">
    <source>
        <dbReference type="ARBA" id="ARBA00023295"/>
    </source>
</evidence>